<dbReference type="SUPFAM" id="SSF89946">
    <property type="entry name" value="Hypothetical protein VC0424"/>
    <property type="match status" value="1"/>
</dbReference>
<sequence length="121" mass="13108">MKSIQRAMIPDDDNGDVLRQMLDDGDDLTQPRDIDFFHVFADEAQAAAFARQVAAREDVKIAAPEADEEGVWQVAVTTHMPALHSAITALEQELAGIAQGHGGFPDGWACMRSGEDEAGEE</sequence>
<feature type="domain" description="Regulator of ribonuclease activity B" evidence="1">
    <location>
        <begin position="12"/>
        <end position="110"/>
    </location>
</feature>
<evidence type="ECO:0000313" key="2">
    <source>
        <dbReference type="EMBL" id="CAA9305976.1"/>
    </source>
</evidence>
<organism evidence="2">
    <name type="scientific">uncultured Lysobacter sp</name>
    <dbReference type="NCBI Taxonomy" id="271060"/>
    <lineage>
        <taxon>Bacteria</taxon>
        <taxon>Pseudomonadati</taxon>
        <taxon>Pseudomonadota</taxon>
        <taxon>Gammaproteobacteria</taxon>
        <taxon>Lysobacterales</taxon>
        <taxon>Lysobacteraceae</taxon>
        <taxon>Lysobacter</taxon>
        <taxon>environmental samples</taxon>
    </lineage>
</organism>
<dbReference type="Pfam" id="PF06877">
    <property type="entry name" value="RraB"/>
    <property type="match status" value="1"/>
</dbReference>
<name>A0A6J4KHQ0_9GAMM</name>
<reference evidence="2" key="1">
    <citation type="submission" date="2020-02" db="EMBL/GenBank/DDBJ databases">
        <authorList>
            <person name="Meier V. D."/>
        </authorList>
    </citation>
    <scope>NUCLEOTIDE SEQUENCE</scope>
    <source>
        <strain evidence="2">AVDCRST_MAG71</strain>
    </source>
</reference>
<accession>A0A6J4KHQ0</accession>
<dbReference type="InterPro" id="IPR036701">
    <property type="entry name" value="RraB-like_sf"/>
</dbReference>
<dbReference type="AlphaFoldDB" id="A0A6J4KHQ0"/>
<evidence type="ECO:0000259" key="1">
    <source>
        <dbReference type="Pfam" id="PF06877"/>
    </source>
</evidence>
<dbReference type="InterPro" id="IPR009671">
    <property type="entry name" value="RraB_dom"/>
</dbReference>
<proteinExistence type="predicted"/>
<dbReference type="Gene3D" id="3.30.70.970">
    <property type="entry name" value="RraB-like"/>
    <property type="match status" value="1"/>
</dbReference>
<protein>
    <recommendedName>
        <fullName evidence="1">Regulator of ribonuclease activity B domain-containing protein</fullName>
    </recommendedName>
</protein>
<gene>
    <name evidence="2" type="ORF">AVDCRST_MAG71-393</name>
</gene>
<dbReference type="EMBL" id="CADCUA010000118">
    <property type="protein sequence ID" value="CAA9305976.1"/>
    <property type="molecule type" value="Genomic_DNA"/>
</dbReference>